<dbReference type="Proteomes" id="UP000721954">
    <property type="component" value="Unassembled WGS sequence"/>
</dbReference>
<evidence type="ECO:0000256" key="1">
    <source>
        <dbReference type="SAM" id="MobiDB-lite"/>
    </source>
</evidence>
<accession>A0ABS3XPJ9</accession>
<protein>
    <submittedName>
        <fullName evidence="2">Uncharacterized protein</fullName>
    </submittedName>
</protein>
<sequence length="474" mass="46671">MADDFHKTIDVILSANDYAMKAAAGAWMALAGAATGSSDSLNGIAAETAAEPGIGLVELADRLGRVGGWGDGAAALAMSVSRQLQNAGEASSMAAERAQSLLLEYQNEVEARAGKEQDATSGGNGAVTLQADKALAMHGSRIEELRREAESERDTLVAVFGEVIGGNAPPAPEVGAAAGGGVPGGGAGPVGAGGGSAATAGGGTDAPTHLAANGAAIGTDAYPYSSVVGVDGGDFAGWVRSPNTGFLVDPATGREFDPVSGRWIDPLTGRPFGEVTDYATRLAGLGGGPGGLVGAGGVGLVAVGGGPAPAGSGFAGLYGGVLPPSLAHTGPAQPQLARQAAGNLAHKAEVANRFAAREAAQGGRPYLPPPGAGSQAAATARGAAAASRTRPRLFGEPPDTWRARAADASARHRLAGPAPAAGGAQGAARTGKGGDRRERRDSGTGSRSAADSSGKEADRTWRSTRRAGRGVLGE</sequence>
<evidence type="ECO:0000313" key="3">
    <source>
        <dbReference type="Proteomes" id="UP000721954"/>
    </source>
</evidence>
<feature type="compositionally biased region" description="Basic and acidic residues" evidence="1">
    <location>
        <begin position="432"/>
        <end position="442"/>
    </location>
</feature>
<dbReference type="EMBL" id="JAFFZM010000001">
    <property type="protein sequence ID" value="MBO8197329.1"/>
    <property type="molecule type" value="Genomic_DNA"/>
</dbReference>
<feature type="compositionally biased region" description="Low complexity" evidence="1">
    <location>
        <begin position="415"/>
        <end position="430"/>
    </location>
</feature>
<keyword evidence="3" id="KW-1185">Reference proteome</keyword>
<name>A0ABS3XPJ9_9ACTN</name>
<comment type="caution">
    <text evidence="2">The sequence shown here is derived from an EMBL/GenBank/DDBJ whole genome shotgun (WGS) entry which is preliminary data.</text>
</comment>
<dbReference type="GeneID" id="96257603"/>
<feature type="compositionally biased region" description="Low complexity" evidence="1">
    <location>
        <begin position="372"/>
        <end position="388"/>
    </location>
</feature>
<gene>
    <name evidence="2" type="ORF">JW613_03225</name>
</gene>
<feature type="region of interest" description="Disordered" evidence="1">
    <location>
        <begin position="360"/>
        <end position="474"/>
    </location>
</feature>
<dbReference type="RefSeq" id="WP_209209125.1">
    <property type="nucleotide sequence ID" value="NZ_JAFFZM010000001.1"/>
</dbReference>
<evidence type="ECO:0000313" key="2">
    <source>
        <dbReference type="EMBL" id="MBO8197329.1"/>
    </source>
</evidence>
<organism evidence="2 3">
    <name type="scientific">Streptomyces smyrnaeus</name>
    <dbReference type="NCBI Taxonomy" id="1387713"/>
    <lineage>
        <taxon>Bacteria</taxon>
        <taxon>Bacillati</taxon>
        <taxon>Actinomycetota</taxon>
        <taxon>Actinomycetes</taxon>
        <taxon>Kitasatosporales</taxon>
        <taxon>Streptomycetaceae</taxon>
        <taxon>Streptomyces</taxon>
    </lineage>
</organism>
<reference evidence="2 3" key="1">
    <citation type="submission" date="2021-02" db="EMBL/GenBank/DDBJ databases">
        <title>Streptomyces spirodelae sp. nov., isolated from duckweed.</title>
        <authorList>
            <person name="Saimee Y."/>
            <person name="Duangmal K."/>
        </authorList>
    </citation>
    <scope>NUCLEOTIDE SEQUENCE [LARGE SCALE GENOMIC DNA]</scope>
    <source>
        <strain evidence="2 3">DSM 42105</strain>
    </source>
</reference>
<proteinExistence type="predicted"/>